<name>A0ABW3HP79_9BACL</name>
<dbReference type="InterPro" id="IPR053135">
    <property type="entry name" value="AKR2_Oxidoreductase"/>
</dbReference>
<sequence length="335" mass="37012">MHSSTESESAHRPSLPISKLTLGTAQLGMPDYGIANDTGGADANALLEGSISAGITSFDTSPEYGESEKRIGEFFTQSARIQEMAVMSKVKLPKQLGMTEKEVTAHMYASLEASLSRLQLKRLPILKLHDPDILIMHGTTVTQTLRNMRSEGLIATGGVSLTDRTDEQYRRIAACLEDDIYSVIQAPLNVLDHRLQASGAMTRMRASGKTIVARSVFLQGLLLMNPERLPDSLHEAAPPLHVLRMLAEQEGISIAQLAFSYVRDMDGVASLIIGIEKREQLEENLQLLQGPALSERCLHAIRTQLNHITERIISPALWNRDARNNRRTIEGNIKR</sequence>
<dbReference type="InterPro" id="IPR036812">
    <property type="entry name" value="NAD(P)_OxRdtase_dom_sf"/>
</dbReference>
<reference evidence="3" key="1">
    <citation type="journal article" date="2019" name="Int. J. Syst. Evol. Microbiol.">
        <title>The Global Catalogue of Microorganisms (GCM) 10K type strain sequencing project: providing services to taxonomists for standard genome sequencing and annotation.</title>
        <authorList>
            <consortium name="The Broad Institute Genomics Platform"/>
            <consortium name="The Broad Institute Genome Sequencing Center for Infectious Disease"/>
            <person name="Wu L."/>
            <person name="Ma J."/>
        </authorList>
    </citation>
    <scope>NUCLEOTIDE SEQUENCE [LARGE SCALE GENOMIC DNA]</scope>
    <source>
        <strain evidence="3">CCUG 59129</strain>
    </source>
</reference>
<dbReference type="RefSeq" id="WP_377563323.1">
    <property type="nucleotide sequence ID" value="NZ_JBHTJZ010000008.1"/>
</dbReference>
<dbReference type="Pfam" id="PF00248">
    <property type="entry name" value="Aldo_ket_red"/>
    <property type="match status" value="1"/>
</dbReference>
<feature type="domain" description="NADP-dependent oxidoreductase" evidence="1">
    <location>
        <begin position="19"/>
        <end position="294"/>
    </location>
</feature>
<dbReference type="PANTHER" id="PTHR43312:SF1">
    <property type="entry name" value="NADP-DEPENDENT OXIDOREDUCTASE DOMAIN-CONTAINING PROTEIN"/>
    <property type="match status" value="1"/>
</dbReference>
<dbReference type="SUPFAM" id="SSF51430">
    <property type="entry name" value="NAD(P)-linked oxidoreductase"/>
    <property type="match status" value="1"/>
</dbReference>
<proteinExistence type="predicted"/>
<dbReference type="EMBL" id="JBHTJZ010000008">
    <property type="protein sequence ID" value="MFD0959257.1"/>
    <property type="molecule type" value="Genomic_DNA"/>
</dbReference>
<gene>
    <name evidence="2" type="ORF">ACFQ2I_07630</name>
</gene>
<dbReference type="PANTHER" id="PTHR43312">
    <property type="entry name" value="D-THREO-ALDOSE 1-DEHYDROGENASE"/>
    <property type="match status" value="1"/>
</dbReference>
<dbReference type="Proteomes" id="UP001596989">
    <property type="component" value="Unassembled WGS sequence"/>
</dbReference>
<evidence type="ECO:0000259" key="1">
    <source>
        <dbReference type="Pfam" id="PF00248"/>
    </source>
</evidence>
<keyword evidence="3" id="KW-1185">Reference proteome</keyword>
<dbReference type="Gene3D" id="3.20.20.100">
    <property type="entry name" value="NADP-dependent oxidoreductase domain"/>
    <property type="match status" value="1"/>
</dbReference>
<dbReference type="InterPro" id="IPR023210">
    <property type="entry name" value="NADP_OxRdtase_dom"/>
</dbReference>
<comment type="caution">
    <text evidence="2">The sequence shown here is derived from an EMBL/GenBank/DDBJ whole genome shotgun (WGS) entry which is preliminary data.</text>
</comment>
<dbReference type="CDD" id="cd19097">
    <property type="entry name" value="AKR_unchar"/>
    <property type="match status" value="1"/>
</dbReference>
<accession>A0ABW3HP79</accession>
<organism evidence="2 3">
    <name type="scientific">Paenibacillus chungangensis</name>
    <dbReference type="NCBI Taxonomy" id="696535"/>
    <lineage>
        <taxon>Bacteria</taxon>
        <taxon>Bacillati</taxon>
        <taxon>Bacillota</taxon>
        <taxon>Bacilli</taxon>
        <taxon>Bacillales</taxon>
        <taxon>Paenibacillaceae</taxon>
        <taxon>Paenibacillus</taxon>
    </lineage>
</organism>
<evidence type="ECO:0000313" key="2">
    <source>
        <dbReference type="EMBL" id="MFD0959257.1"/>
    </source>
</evidence>
<evidence type="ECO:0000313" key="3">
    <source>
        <dbReference type="Proteomes" id="UP001596989"/>
    </source>
</evidence>
<protein>
    <submittedName>
        <fullName evidence="2">Aldo/keto reductase</fullName>
    </submittedName>
</protein>